<dbReference type="Pfam" id="PF13302">
    <property type="entry name" value="Acetyltransf_3"/>
    <property type="match status" value="1"/>
</dbReference>
<dbReference type="EMBL" id="CP074371">
    <property type="protein sequence ID" value="QVI22995.1"/>
    <property type="molecule type" value="Genomic_DNA"/>
</dbReference>
<dbReference type="CDD" id="cd04301">
    <property type="entry name" value="NAT_SF"/>
    <property type="match status" value="1"/>
</dbReference>
<dbReference type="PROSITE" id="PS51186">
    <property type="entry name" value="GNAT"/>
    <property type="match status" value="1"/>
</dbReference>
<reference evidence="2 3" key="1">
    <citation type="submission" date="2021-04" db="EMBL/GenBank/DDBJ databases">
        <title>Nocardia tengchongensis.</title>
        <authorList>
            <person name="Zhuang k."/>
            <person name="Ran Y."/>
            <person name="Li W."/>
        </authorList>
    </citation>
    <scope>NUCLEOTIDE SEQUENCE [LARGE SCALE GENOMIC DNA]</scope>
    <source>
        <strain evidence="2 3">CFH S0057</strain>
    </source>
</reference>
<name>A0ABX8CWX6_9NOCA</name>
<feature type="domain" description="N-acetyltransferase" evidence="1">
    <location>
        <begin position="28"/>
        <end position="187"/>
    </location>
</feature>
<dbReference type="InterPro" id="IPR051908">
    <property type="entry name" value="Ribosomal_N-acetyltransferase"/>
</dbReference>
<evidence type="ECO:0000313" key="2">
    <source>
        <dbReference type="EMBL" id="QVI22995.1"/>
    </source>
</evidence>
<dbReference type="PANTHER" id="PTHR43441">
    <property type="entry name" value="RIBOSOMAL-PROTEIN-SERINE ACETYLTRANSFERASE"/>
    <property type="match status" value="1"/>
</dbReference>
<sequence>MPRSAPPIVAAETFTRAVQPVLPVGDGLVLRPWLRRDGPEVYAAFQDPAIARWHVRTADTVEEVGDWVDAWARSWSSGTAANWAVADSRSGRLMGRASLHHMELWHGEAAVAYWVVPTARGRGIAPRAVEALVGWAFEVAGFHRIELRHSVHNIQSCSVAHKSGFVLEGINRSAGLHTDGWHDMHLHARIQPARAAEPACAHHLPYDAVPEAATQPVHRLRR</sequence>
<dbReference type="RefSeq" id="WP_213559072.1">
    <property type="nucleotide sequence ID" value="NZ_JBHZDI010000028.1"/>
</dbReference>
<gene>
    <name evidence="2" type="ORF">KHQ06_08660</name>
</gene>
<keyword evidence="3" id="KW-1185">Reference proteome</keyword>
<dbReference type="SUPFAM" id="SSF55729">
    <property type="entry name" value="Acyl-CoA N-acyltransferases (Nat)"/>
    <property type="match status" value="1"/>
</dbReference>
<dbReference type="InterPro" id="IPR000182">
    <property type="entry name" value="GNAT_dom"/>
</dbReference>
<dbReference type="PANTHER" id="PTHR43441:SF10">
    <property type="entry name" value="ACETYLTRANSFERASE"/>
    <property type="match status" value="1"/>
</dbReference>
<dbReference type="Proteomes" id="UP000683310">
    <property type="component" value="Chromosome"/>
</dbReference>
<accession>A0ABX8CWX6</accession>
<protein>
    <submittedName>
        <fullName evidence="2">GNAT family N-acetyltransferase</fullName>
    </submittedName>
</protein>
<organism evidence="2 3">
    <name type="scientific">Nocardia tengchongensis</name>
    <dbReference type="NCBI Taxonomy" id="2055889"/>
    <lineage>
        <taxon>Bacteria</taxon>
        <taxon>Bacillati</taxon>
        <taxon>Actinomycetota</taxon>
        <taxon>Actinomycetes</taxon>
        <taxon>Mycobacteriales</taxon>
        <taxon>Nocardiaceae</taxon>
        <taxon>Nocardia</taxon>
    </lineage>
</organism>
<dbReference type="InterPro" id="IPR016181">
    <property type="entry name" value="Acyl_CoA_acyltransferase"/>
</dbReference>
<proteinExistence type="predicted"/>
<evidence type="ECO:0000259" key="1">
    <source>
        <dbReference type="PROSITE" id="PS51186"/>
    </source>
</evidence>
<dbReference type="Gene3D" id="3.40.630.30">
    <property type="match status" value="1"/>
</dbReference>
<evidence type="ECO:0000313" key="3">
    <source>
        <dbReference type="Proteomes" id="UP000683310"/>
    </source>
</evidence>